<dbReference type="EMBL" id="BNCJ01000032">
    <property type="protein sequence ID" value="GHF72469.1"/>
    <property type="molecule type" value="Genomic_DNA"/>
</dbReference>
<dbReference type="InterPro" id="IPR014942">
    <property type="entry name" value="AbiEii"/>
</dbReference>
<evidence type="ECO:0000313" key="1">
    <source>
        <dbReference type="EMBL" id="GHF72469.1"/>
    </source>
</evidence>
<dbReference type="Proteomes" id="UP000626220">
    <property type="component" value="Unassembled WGS sequence"/>
</dbReference>
<evidence type="ECO:0000313" key="2">
    <source>
        <dbReference type="Proteomes" id="UP000626220"/>
    </source>
</evidence>
<proteinExistence type="predicted"/>
<sequence length="240" mass="27080">MTGPQCADLFRRQHHNDILRVLRCLNGSLLLDAECYFGGGTAIVLNMNEYRESVDIDFLCASQEGYRKLRQALWGRSDLAGLLLPEAELKTLRDVRTDQYGIRTLIGVGDVPIKFEIVREARIQLAGEMDDRFGVPVLTRDCMYAEKLLANADRWADKAVLNRDILDLSMMISRWGRIPDSAWTIAEEAYGDTARKAYDEAVARIRNTEWLQKCMAGMAMEPELEGEILAQHGGPLDPES</sequence>
<organism evidence="1 2">
    <name type="scientific">Seohaeicola zhoushanensis</name>
    <dbReference type="NCBI Taxonomy" id="1569283"/>
    <lineage>
        <taxon>Bacteria</taxon>
        <taxon>Pseudomonadati</taxon>
        <taxon>Pseudomonadota</taxon>
        <taxon>Alphaproteobacteria</taxon>
        <taxon>Rhodobacterales</taxon>
        <taxon>Roseobacteraceae</taxon>
        <taxon>Seohaeicola</taxon>
    </lineage>
</organism>
<dbReference type="Pfam" id="PF08843">
    <property type="entry name" value="AbiEii"/>
    <property type="match status" value="1"/>
</dbReference>
<dbReference type="AlphaFoldDB" id="A0A8J3H3E4"/>
<gene>
    <name evidence="1" type="ORF">GCM10017056_49230</name>
</gene>
<protein>
    <recommendedName>
        <fullName evidence="3">Nucleotidyl transferase AbiEii/AbiGii toxin family protein</fullName>
    </recommendedName>
</protein>
<reference evidence="1" key="1">
    <citation type="journal article" date="2014" name="Int. J. Syst. Evol. Microbiol.">
        <title>Complete genome sequence of Corynebacterium casei LMG S-19264T (=DSM 44701T), isolated from a smear-ripened cheese.</title>
        <authorList>
            <consortium name="US DOE Joint Genome Institute (JGI-PGF)"/>
            <person name="Walter F."/>
            <person name="Albersmeier A."/>
            <person name="Kalinowski J."/>
            <person name="Ruckert C."/>
        </authorList>
    </citation>
    <scope>NUCLEOTIDE SEQUENCE</scope>
    <source>
        <strain evidence="1">KCTC 42650</strain>
    </source>
</reference>
<comment type="caution">
    <text evidence="1">The sequence shown here is derived from an EMBL/GenBank/DDBJ whole genome shotgun (WGS) entry which is preliminary data.</text>
</comment>
<name>A0A8J3H3E4_9RHOB</name>
<accession>A0A8J3H3E4</accession>
<dbReference type="RefSeq" id="WP_229864470.1">
    <property type="nucleotide sequence ID" value="NZ_BNCJ01000032.1"/>
</dbReference>
<keyword evidence="2" id="KW-1185">Reference proteome</keyword>
<reference evidence="1" key="2">
    <citation type="submission" date="2020-09" db="EMBL/GenBank/DDBJ databases">
        <authorList>
            <person name="Sun Q."/>
            <person name="Kim S."/>
        </authorList>
    </citation>
    <scope>NUCLEOTIDE SEQUENCE</scope>
    <source>
        <strain evidence="1">KCTC 42650</strain>
    </source>
</reference>
<evidence type="ECO:0008006" key="3">
    <source>
        <dbReference type="Google" id="ProtNLM"/>
    </source>
</evidence>